<evidence type="ECO:0000313" key="3">
    <source>
        <dbReference type="Proteomes" id="UP000250266"/>
    </source>
</evidence>
<name>A0A8E2JIT2_9PEZI</name>
<feature type="region of interest" description="Disordered" evidence="1">
    <location>
        <begin position="42"/>
        <end position="418"/>
    </location>
</feature>
<sequence>MTDRLKGLAKGGWHPGGKNGGKESWRGDFKGVNTVAGWMGKGKDTAAEEAREHQSAPLSTLKDPSVFGPPPKHVNYHGVAAVPNATTPDHRGLGVPLTQEEKDAKRRLEEAVEAEARAEAEAEAEANRPTPDTSGLSTTHLPKPPTRRLEQTSQLPASTQQKPKPKLPPRLPPRQNPHPDAYSATPPPPYNEDAQSEPNKSYINQEAMDRLGQSGISVPGFNIGRNAPPPVPLRQTSSTSPPPISPPPPPRSRGPQLGELQSRFVKMSTSSPAASPESNTGTSLAQKQAALKTANSLRTDPSKVSISDMRASASTANNFRERHGEQVASGWRTASGLNQKYGVSDRVNNYTRGGTSSPPPVNRPPVQGALASPPPFNQSPVHGVLGKKPPPLPPPKKKELLTNPVEPPPLPLSTKPKF</sequence>
<accession>A0A8E2JIT2</accession>
<evidence type="ECO:0000256" key="1">
    <source>
        <dbReference type="SAM" id="MobiDB-lite"/>
    </source>
</evidence>
<dbReference type="EMBL" id="KV744841">
    <property type="protein sequence ID" value="OCK84245.1"/>
    <property type="molecule type" value="Genomic_DNA"/>
</dbReference>
<protein>
    <recommendedName>
        <fullName evidence="4">Altered inheritance of mitochondria protein 3</fullName>
    </recommendedName>
</protein>
<keyword evidence="3" id="KW-1185">Reference proteome</keyword>
<feature type="compositionally biased region" description="Pro residues" evidence="1">
    <location>
        <begin position="240"/>
        <end position="252"/>
    </location>
</feature>
<feature type="compositionally biased region" description="Pro residues" evidence="1">
    <location>
        <begin position="166"/>
        <end position="176"/>
    </location>
</feature>
<dbReference type="PRINTS" id="PR01217">
    <property type="entry name" value="PRICHEXTENSN"/>
</dbReference>
<feature type="compositionally biased region" description="Polar residues" evidence="1">
    <location>
        <begin position="293"/>
        <end position="305"/>
    </location>
</feature>
<feature type="region of interest" description="Disordered" evidence="1">
    <location>
        <begin position="1"/>
        <end position="28"/>
    </location>
</feature>
<reference evidence="2 3" key="1">
    <citation type="journal article" date="2016" name="Nat. Commun.">
        <title>Ectomycorrhizal ecology is imprinted in the genome of the dominant symbiotic fungus Cenococcum geophilum.</title>
        <authorList>
            <consortium name="DOE Joint Genome Institute"/>
            <person name="Peter M."/>
            <person name="Kohler A."/>
            <person name="Ohm R.A."/>
            <person name="Kuo A."/>
            <person name="Krutzmann J."/>
            <person name="Morin E."/>
            <person name="Arend M."/>
            <person name="Barry K.W."/>
            <person name="Binder M."/>
            <person name="Choi C."/>
            <person name="Clum A."/>
            <person name="Copeland A."/>
            <person name="Grisel N."/>
            <person name="Haridas S."/>
            <person name="Kipfer T."/>
            <person name="LaButti K."/>
            <person name="Lindquist E."/>
            <person name="Lipzen A."/>
            <person name="Maire R."/>
            <person name="Meier B."/>
            <person name="Mihaltcheva S."/>
            <person name="Molinier V."/>
            <person name="Murat C."/>
            <person name="Poggeler S."/>
            <person name="Quandt C.A."/>
            <person name="Sperisen C."/>
            <person name="Tritt A."/>
            <person name="Tisserant E."/>
            <person name="Crous P.W."/>
            <person name="Henrissat B."/>
            <person name="Nehls U."/>
            <person name="Egli S."/>
            <person name="Spatafora J.W."/>
            <person name="Grigoriev I.V."/>
            <person name="Martin F.M."/>
        </authorList>
    </citation>
    <scope>NUCLEOTIDE SEQUENCE [LARGE SCALE GENOMIC DNA]</scope>
    <source>
        <strain evidence="2 3">CBS 459.81</strain>
    </source>
</reference>
<evidence type="ECO:0008006" key="4">
    <source>
        <dbReference type="Google" id="ProtNLM"/>
    </source>
</evidence>
<feature type="compositionally biased region" description="Polar residues" evidence="1">
    <location>
        <begin position="267"/>
        <end position="286"/>
    </location>
</feature>
<evidence type="ECO:0000313" key="2">
    <source>
        <dbReference type="EMBL" id="OCK84245.1"/>
    </source>
</evidence>
<feature type="compositionally biased region" description="Basic and acidic residues" evidence="1">
    <location>
        <begin position="42"/>
        <end position="54"/>
    </location>
</feature>
<dbReference type="AlphaFoldDB" id="A0A8E2JIT2"/>
<organism evidence="2 3">
    <name type="scientific">Lepidopterella palustris CBS 459.81</name>
    <dbReference type="NCBI Taxonomy" id="1314670"/>
    <lineage>
        <taxon>Eukaryota</taxon>
        <taxon>Fungi</taxon>
        <taxon>Dikarya</taxon>
        <taxon>Ascomycota</taxon>
        <taxon>Pezizomycotina</taxon>
        <taxon>Dothideomycetes</taxon>
        <taxon>Pleosporomycetidae</taxon>
        <taxon>Mytilinidiales</taxon>
        <taxon>Argynnaceae</taxon>
        <taxon>Lepidopterella</taxon>
    </lineage>
</organism>
<feature type="compositionally biased region" description="Gly residues" evidence="1">
    <location>
        <begin position="9"/>
        <end position="19"/>
    </location>
</feature>
<dbReference type="OrthoDB" id="3357271at2759"/>
<gene>
    <name evidence="2" type="ORF">K432DRAFT_422714</name>
</gene>
<proteinExistence type="predicted"/>
<feature type="compositionally biased region" description="Polar residues" evidence="1">
    <location>
        <begin position="130"/>
        <end position="140"/>
    </location>
</feature>
<dbReference type="Proteomes" id="UP000250266">
    <property type="component" value="Unassembled WGS sequence"/>
</dbReference>
<feature type="compositionally biased region" description="Polar residues" evidence="1">
    <location>
        <begin position="346"/>
        <end position="356"/>
    </location>
</feature>
<feature type="compositionally biased region" description="Basic and acidic residues" evidence="1">
    <location>
        <begin position="99"/>
        <end position="120"/>
    </location>
</feature>